<dbReference type="OrthoDB" id="7856199at2"/>
<dbReference type="Gene3D" id="3.40.50.150">
    <property type="entry name" value="Vaccinia Virus protein VP39"/>
    <property type="match status" value="1"/>
</dbReference>
<dbReference type="Pfam" id="PF08241">
    <property type="entry name" value="Methyltransf_11"/>
    <property type="match status" value="1"/>
</dbReference>
<dbReference type="InterPro" id="IPR013216">
    <property type="entry name" value="Methyltransf_11"/>
</dbReference>
<keyword evidence="3" id="KW-1185">Reference proteome</keyword>
<dbReference type="EMBL" id="AGSN01000181">
    <property type="protein sequence ID" value="EHH08435.1"/>
    <property type="molecule type" value="Genomic_DNA"/>
</dbReference>
<dbReference type="GO" id="GO:0008757">
    <property type="term" value="F:S-adenosylmethionine-dependent methyltransferase activity"/>
    <property type="evidence" value="ECO:0007669"/>
    <property type="project" value="InterPro"/>
</dbReference>
<dbReference type="RefSeq" id="WP_006204903.1">
    <property type="nucleotide sequence ID" value="NZ_AGSN01000181.1"/>
</dbReference>
<dbReference type="CDD" id="cd02440">
    <property type="entry name" value="AdoMet_MTases"/>
    <property type="match status" value="1"/>
</dbReference>
<gene>
    <name evidence="2" type="ORF">MEA186_25829</name>
</gene>
<accession>G6YGQ5</accession>
<dbReference type="PANTHER" id="PTHR43591:SF81">
    <property type="entry name" value="MAGNESIUM PROTOPORPHYRIN IX METHYLTRANSFERASE, CHLOROPLASTIC-RELATED"/>
    <property type="match status" value="1"/>
</dbReference>
<dbReference type="AlphaFoldDB" id="G6YGQ5"/>
<dbReference type="PATRIC" id="fig|1082933.3.peg.5013"/>
<dbReference type="PANTHER" id="PTHR43591">
    <property type="entry name" value="METHYLTRANSFERASE"/>
    <property type="match status" value="1"/>
</dbReference>
<dbReference type="GO" id="GO:0032259">
    <property type="term" value="P:methylation"/>
    <property type="evidence" value="ECO:0007669"/>
    <property type="project" value="UniProtKB-KW"/>
</dbReference>
<dbReference type="SUPFAM" id="SSF53335">
    <property type="entry name" value="S-adenosyl-L-methionine-dependent methyltransferases"/>
    <property type="match status" value="1"/>
</dbReference>
<keyword evidence="2" id="KW-0808">Transferase</keyword>
<organism evidence="2 3">
    <name type="scientific">Mesorhizobium amorphae CCNWGS0123</name>
    <dbReference type="NCBI Taxonomy" id="1082933"/>
    <lineage>
        <taxon>Bacteria</taxon>
        <taxon>Pseudomonadati</taxon>
        <taxon>Pseudomonadota</taxon>
        <taxon>Alphaproteobacteria</taxon>
        <taxon>Hyphomicrobiales</taxon>
        <taxon>Phyllobacteriaceae</taxon>
        <taxon>Mesorhizobium</taxon>
    </lineage>
</organism>
<dbReference type="Proteomes" id="UP000002949">
    <property type="component" value="Unassembled WGS sequence"/>
</dbReference>
<sequence length="265" mass="28250">MTAQQNMVRIYDRVMKSSKQRRYYGGSGFYNFGYWATGAASQREASEALVDTLLARLPGKGGAILDVACGLGASTRHLLLSYPPQAVTAINISAAQVATARQNAPGATVLQMDAVKLDFADESFDAVICVEAAFHFDTRAAFLAEAHRVLKPGGALVLSDILFRRLFASGVSDRLGVPKANLVADIPSYKAQFGALGFTDIAVEDATDQCLGGFRRSLVAWPGSEYRKGAMSFTTSLASAAVCRLIAGYFGAVSKSYLLVSARKP</sequence>
<protein>
    <submittedName>
        <fullName evidence="2">Type 11 methyltransferase</fullName>
    </submittedName>
</protein>
<evidence type="ECO:0000259" key="1">
    <source>
        <dbReference type="Pfam" id="PF08241"/>
    </source>
</evidence>
<dbReference type="InterPro" id="IPR029063">
    <property type="entry name" value="SAM-dependent_MTases_sf"/>
</dbReference>
<dbReference type="STRING" id="1082933.A6B35_22795"/>
<keyword evidence="2" id="KW-0489">Methyltransferase</keyword>
<evidence type="ECO:0000313" key="2">
    <source>
        <dbReference type="EMBL" id="EHH08435.1"/>
    </source>
</evidence>
<feature type="domain" description="Methyltransferase type 11" evidence="1">
    <location>
        <begin position="65"/>
        <end position="158"/>
    </location>
</feature>
<evidence type="ECO:0000313" key="3">
    <source>
        <dbReference type="Proteomes" id="UP000002949"/>
    </source>
</evidence>
<dbReference type="eggNOG" id="COG2226">
    <property type="taxonomic scope" value="Bacteria"/>
</dbReference>
<name>G6YGQ5_9HYPH</name>
<reference evidence="2 3" key="1">
    <citation type="journal article" date="2012" name="J. Bacteriol.">
        <title>Draft Genome Sequence of Plant Growth-Promoting Rhizobium Mesorhizobium amorphae, Isolated from Zinc-Lead Mine Tailings.</title>
        <authorList>
            <person name="Hao X."/>
            <person name="Lin Y."/>
            <person name="Johnstone L."/>
            <person name="Baltrus D.A."/>
            <person name="Miller S.J."/>
            <person name="Wei G."/>
            <person name="Rensing C."/>
        </authorList>
    </citation>
    <scope>NUCLEOTIDE SEQUENCE [LARGE SCALE GENOMIC DNA]</scope>
    <source>
        <strain evidence="2 3">CCNWGS0123</strain>
    </source>
</reference>
<proteinExistence type="predicted"/>
<dbReference type="KEGG" id="mamo:A6B35_22795"/>